<name>A0A6H0Y613_9PEZI</name>
<dbReference type="Proteomes" id="UP000503462">
    <property type="component" value="Chromosome 5"/>
</dbReference>
<dbReference type="InterPro" id="IPR010679">
    <property type="entry name" value="DUF1254"/>
</dbReference>
<organism evidence="5 6">
    <name type="scientific">Peltaster fructicola</name>
    <dbReference type="NCBI Taxonomy" id="286661"/>
    <lineage>
        <taxon>Eukaryota</taxon>
        <taxon>Fungi</taxon>
        <taxon>Dikarya</taxon>
        <taxon>Ascomycota</taxon>
        <taxon>Pezizomycotina</taxon>
        <taxon>Dothideomycetes</taxon>
        <taxon>Dothideomycetes incertae sedis</taxon>
        <taxon>Peltaster</taxon>
    </lineage>
</organism>
<evidence type="ECO:0000313" key="5">
    <source>
        <dbReference type="EMBL" id="QIX02492.1"/>
    </source>
</evidence>
<dbReference type="Pfam" id="PF06863">
    <property type="entry name" value="DUF1254"/>
    <property type="match status" value="1"/>
</dbReference>
<evidence type="ECO:0000256" key="2">
    <source>
        <dbReference type="SAM" id="SignalP"/>
    </source>
</evidence>
<protein>
    <recommendedName>
        <fullName evidence="7">DUF1254 domain-containing protein</fullName>
    </recommendedName>
</protein>
<keyword evidence="6" id="KW-1185">Reference proteome</keyword>
<dbReference type="InterPro" id="IPR037049">
    <property type="entry name" value="DUF1214_C_sf"/>
</dbReference>
<dbReference type="SUPFAM" id="SSF160935">
    <property type="entry name" value="VPA0735-like"/>
    <property type="match status" value="1"/>
</dbReference>
<feature type="domain" description="DUF1214" evidence="3">
    <location>
        <begin position="343"/>
        <end position="444"/>
    </location>
</feature>
<dbReference type="PANTHER" id="PTHR36509:SF2">
    <property type="entry name" value="BLL3101 PROTEIN"/>
    <property type="match status" value="1"/>
</dbReference>
<feature type="chain" id="PRO_5026013430" description="DUF1254 domain-containing protein" evidence="2">
    <location>
        <begin position="19"/>
        <end position="518"/>
    </location>
</feature>
<gene>
    <name evidence="5" type="ORF">AMS68_008009</name>
</gene>
<keyword evidence="2" id="KW-0732">Signal</keyword>
<evidence type="ECO:0008006" key="7">
    <source>
        <dbReference type="Google" id="ProtNLM"/>
    </source>
</evidence>
<evidence type="ECO:0000256" key="1">
    <source>
        <dbReference type="SAM" id="MobiDB-lite"/>
    </source>
</evidence>
<dbReference type="Pfam" id="PF06742">
    <property type="entry name" value="DUF1214"/>
    <property type="match status" value="1"/>
</dbReference>
<evidence type="ECO:0000313" key="6">
    <source>
        <dbReference type="Proteomes" id="UP000503462"/>
    </source>
</evidence>
<evidence type="ECO:0000259" key="4">
    <source>
        <dbReference type="Pfam" id="PF06863"/>
    </source>
</evidence>
<feature type="signal peptide" evidence="2">
    <location>
        <begin position="1"/>
        <end position="18"/>
    </location>
</feature>
<reference evidence="5 6" key="1">
    <citation type="journal article" date="2016" name="Sci. Rep.">
        <title>Peltaster fructicola genome reveals evolution from an invasive phytopathogen to an ectophytic parasite.</title>
        <authorList>
            <person name="Xu C."/>
            <person name="Chen H."/>
            <person name="Gleason M.L."/>
            <person name="Xu J.R."/>
            <person name="Liu H."/>
            <person name="Zhang R."/>
            <person name="Sun G."/>
        </authorList>
    </citation>
    <scope>NUCLEOTIDE SEQUENCE [LARGE SCALE GENOMIC DNA]</scope>
    <source>
        <strain evidence="5 6">LNHT1506</strain>
    </source>
</reference>
<dbReference type="PANTHER" id="PTHR36509">
    <property type="entry name" value="BLL3101 PROTEIN"/>
    <property type="match status" value="1"/>
</dbReference>
<dbReference type="OrthoDB" id="2018906at2759"/>
<feature type="domain" description="DUF1254" evidence="4">
    <location>
        <begin position="52"/>
        <end position="183"/>
    </location>
</feature>
<feature type="region of interest" description="Disordered" evidence="1">
    <location>
        <begin position="464"/>
        <end position="485"/>
    </location>
</feature>
<accession>A0A6H0Y613</accession>
<evidence type="ECO:0000259" key="3">
    <source>
        <dbReference type="Pfam" id="PF06742"/>
    </source>
</evidence>
<dbReference type="InterPro" id="IPR010621">
    <property type="entry name" value="DUF1214"/>
</dbReference>
<dbReference type="EMBL" id="CP051143">
    <property type="protein sequence ID" value="QIX02492.1"/>
    <property type="molecule type" value="Genomic_DNA"/>
</dbReference>
<dbReference type="Gene3D" id="2.60.120.600">
    <property type="entry name" value="Domain of unknown function DUF1214, C-terminal domain"/>
    <property type="match status" value="1"/>
</dbReference>
<dbReference type="Gene3D" id="2.60.40.1610">
    <property type="entry name" value="Domain of unknown function DUF1254"/>
    <property type="match status" value="1"/>
</dbReference>
<proteinExistence type="predicted"/>
<dbReference type="AlphaFoldDB" id="A0A6H0Y613"/>
<sequence length="518" mass="55351">MKSIALLLLASAFTHGFAQNISAQDATTFALTYGYPLLAYEKIRIQVNATGVNKWLHFRDFQTPSNKFVVKPNVDTLYSSMVYDLSHDDLLVSIPEGIPDSQFHLISFFDPFGTNYVNLGSLNTNTPGTYRLQPRTTEPTPQISSGNDTVVATIKTSSIYGFLLIRWLVNNTNIDQVHDWQDRTINATEAALARAPALASLPVISSSRTPADNVLNLLTAFERYTLPDSTELAQNVTATLAIAGIGNGTYTSPNVNITQANQTAVATAASAAAAPSARTTLDNNWTVANSSLIGIYDDNYAFRTAVASGGYLAIRSPNAIYPGLSIGDSAALGGDFTLGPNDAIVLTFSGKPPLTDTGFWSLTAYQDNYLIANQYNTYAITSERSNFTYADGTRVYGTSLNQTFQVLIQPADIAPPSNWSNNFLPGPPGGGRMALTLRIYDAQQSLLDGQWSYPAVSKQAAIGNGTNASNTTTAPSSSPTSTTNATAGTATYTGDGLTWTVPGTLLSAAVLLTVVWYL</sequence>
<dbReference type="InterPro" id="IPR037050">
    <property type="entry name" value="DUF1254_sf"/>
</dbReference>